<gene>
    <name evidence="1" type="ORF">K3G42_016194</name>
</gene>
<organism evidence="1 2">
    <name type="scientific">Sphaerodactylus townsendi</name>
    <dbReference type="NCBI Taxonomy" id="933632"/>
    <lineage>
        <taxon>Eukaryota</taxon>
        <taxon>Metazoa</taxon>
        <taxon>Chordata</taxon>
        <taxon>Craniata</taxon>
        <taxon>Vertebrata</taxon>
        <taxon>Euteleostomi</taxon>
        <taxon>Lepidosauria</taxon>
        <taxon>Squamata</taxon>
        <taxon>Bifurcata</taxon>
        <taxon>Gekkota</taxon>
        <taxon>Sphaerodactylidae</taxon>
        <taxon>Sphaerodactylus</taxon>
    </lineage>
</organism>
<keyword evidence="2" id="KW-1185">Reference proteome</keyword>
<comment type="caution">
    <text evidence="1">The sequence shown here is derived from an EMBL/GenBank/DDBJ whole genome shotgun (WGS) entry which is preliminary data.</text>
</comment>
<reference evidence="1" key="1">
    <citation type="submission" date="2021-08" db="EMBL/GenBank/DDBJ databases">
        <title>The first chromosome-level gecko genome reveals the dynamic sex chromosomes of Neotropical dwarf geckos (Sphaerodactylidae: Sphaerodactylus).</title>
        <authorList>
            <person name="Pinto B.J."/>
            <person name="Keating S.E."/>
            <person name="Gamble T."/>
        </authorList>
    </citation>
    <scope>NUCLEOTIDE SEQUENCE</scope>
    <source>
        <strain evidence="1">TG3544</strain>
    </source>
</reference>
<dbReference type="EMBL" id="CM037614">
    <property type="protein sequence ID" value="KAH8016290.1"/>
    <property type="molecule type" value="Genomic_DNA"/>
</dbReference>
<protein>
    <submittedName>
        <fullName evidence="1">Uncharacterized protein</fullName>
    </submittedName>
</protein>
<evidence type="ECO:0000313" key="1">
    <source>
        <dbReference type="EMBL" id="KAH8016290.1"/>
    </source>
</evidence>
<sequence length="203" mass="21214">MQRLFAALLVGGLLFTAAIEPKAVAAASMVPRRTPPLVEGYCSRSLPGSSMRRLFAAGLIGGLLGFSGNWGLKAHYSGLSPPPRVKGAAAYRPSLPEKEVVARGIVPAGSWALMGGVHVGICLPLPPGSFQQGLPVSVSVSQPTGVWISGHSSGWLVCLIDPEEVEPRRDSIVKLADSAAWFATGCAVTPPLNVVQRWSGIHS</sequence>
<name>A0ACB8GAZ3_9SAUR</name>
<accession>A0ACB8GAZ3</accession>
<evidence type="ECO:0000313" key="2">
    <source>
        <dbReference type="Proteomes" id="UP000827872"/>
    </source>
</evidence>
<proteinExistence type="predicted"/>
<dbReference type="Proteomes" id="UP000827872">
    <property type="component" value="Linkage Group LG01"/>
</dbReference>